<dbReference type="PIRSF" id="PIRSF003113">
    <property type="entry name" value="BolA"/>
    <property type="match status" value="1"/>
</dbReference>
<comment type="similarity">
    <text evidence="1">Belongs to the BolA/IbaG family.</text>
</comment>
<reference evidence="2 3" key="1">
    <citation type="submission" date="2017-06" db="EMBL/GenBank/DDBJ databases">
        <authorList>
            <person name="Kim H.J."/>
            <person name="Triplett B.A."/>
        </authorList>
    </citation>
    <scope>NUCLEOTIDE SEQUENCE [LARGE SCALE GENOMIC DNA]</scope>
    <source>
        <strain evidence="2 3">MWH-VicM1</strain>
    </source>
</reference>
<dbReference type="Gene3D" id="3.30.300.90">
    <property type="entry name" value="BolA-like"/>
    <property type="match status" value="1"/>
</dbReference>
<dbReference type="EMBL" id="FYEX01000001">
    <property type="protein sequence ID" value="SNC59316.1"/>
    <property type="molecule type" value="Genomic_DNA"/>
</dbReference>
<evidence type="ECO:0000313" key="2">
    <source>
        <dbReference type="EMBL" id="SNC59316.1"/>
    </source>
</evidence>
<evidence type="ECO:0000256" key="1">
    <source>
        <dbReference type="RuleBase" id="RU003860"/>
    </source>
</evidence>
<proteinExistence type="inferred from homology"/>
<keyword evidence="3" id="KW-1185">Reference proteome</keyword>
<dbReference type="AlphaFoldDB" id="A0A212T0D1"/>
<dbReference type="GO" id="GO:0016226">
    <property type="term" value="P:iron-sulfur cluster assembly"/>
    <property type="evidence" value="ECO:0007669"/>
    <property type="project" value="TreeGrafter"/>
</dbReference>
<name>A0A212T0D1_9BURK</name>
<dbReference type="InterPro" id="IPR036065">
    <property type="entry name" value="BolA-like_sf"/>
</dbReference>
<evidence type="ECO:0000313" key="3">
    <source>
        <dbReference type="Proteomes" id="UP000197215"/>
    </source>
</evidence>
<gene>
    <name evidence="2" type="ORF">SAMN06295916_0040</name>
</gene>
<accession>A0A212T0D1</accession>
<dbReference type="RefSeq" id="WP_088811918.1">
    <property type="nucleotide sequence ID" value="NZ_FYEX01000001.1"/>
</dbReference>
<protein>
    <submittedName>
        <fullName evidence="2">BolA protein</fullName>
    </submittedName>
</protein>
<dbReference type="SUPFAM" id="SSF82657">
    <property type="entry name" value="BolA-like"/>
    <property type="match status" value="1"/>
</dbReference>
<organism evidence="2 3">
    <name type="scientific">Polynucleobacter victoriensis</name>
    <dbReference type="NCBI Taxonomy" id="2049319"/>
    <lineage>
        <taxon>Bacteria</taxon>
        <taxon>Pseudomonadati</taxon>
        <taxon>Pseudomonadota</taxon>
        <taxon>Betaproteobacteria</taxon>
        <taxon>Burkholderiales</taxon>
        <taxon>Burkholderiaceae</taxon>
        <taxon>Polynucleobacter</taxon>
    </lineage>
</organism>
<dbReference type="PANTHER" id="PTHR46230">
    <property type="match status" value="1"/>
</dbReference>
<dbReference type="OrthoDB" id="5296536at2"/>
<dbReference type="Proteomes" id="UP000197215">
    <property type="component" value="Unassembled WGS sequence"/>
</dbReference>
<dbReference type="Pfam" id="PF01722">
    <property type="entry name" value="BolA"/>
    <property type="match status" value="1"/>
</dbReference>
<dbReference type="PANTHER" id="PTHR46230:SF7">
    <property type="entry name" value="BOLA-LIKE PROTEIN 1"/>
    <property type="match status" value="1"/>
</dbReference>
<sequence length="85" mass="9377">MTTTRIAKFEQALRSAIQIDSLVIEDESHLHAGHAGAQGGAGHYRIHISSPAFKGLNRVQKHRLVYDALSAWMPHEIHALAIITN</sequence>
<dbReference type="InterPro" id="IPR002634">
    <property type="entry name" value="BolA"/>
</dbReference>